<accession>A0A380HI64</accession>
<keyword evidence="1" id="KW-0812">Transmembrane</keyword>
<organism evidence="2 3">
    <name type="scientific">Staphylococcus saprophyticus</name>
    <dbReference type="NCBI Taxonomy" id="29385"/>
    <lineage>
        <taxon>Bacteria</taxon>
        <taxon>Bacillati</taxon>
        <taxon>Bacillota</taxon>
        <taxon>Bacilli</taxon>
        <taxon>Bacillales</taxon>
        <taxon>Staphylococcaceae</taxon>
        <taxon>Staphylococcus</taxon>
    </lineage>
</organism>
<keyword evidence="1" id="KW-1133">Transmembrane helix</keyword>
<feature type="transmembrane region" description="Helical" evidence="1">
    <location>
        <begin position="103"/>
        <end position="128"/>
    </location>
</feature>
<dbReference type="RefSeq" id="WP_037537474.1">
    <property type="nucleotide sequence ID" value="NZ_CAXOKG010000002.1"/>
</dbReference>
<evidence type="ECO:0000313" key="3">
    <source>
        <dbReference type="Proteomes" id="UP000254707"/>
    </source>
</evidence>
<name>A0A380HI64_STASA</name>
<feature type="transmembrane region" description="Helical" evidence="1">
    <location>
        <begin position="70"/>
        <end position="91"/>
    </location>
</feature>
<feature type="transmembrane region" description="Helical" evidence="1">
    <location>
        <begin position="39"/>
        <end position="58"/>
    </location>
</feature>
<sequence>MKKLMYSSAFYTLLGLLSGLFYREMSKAENFSGYSQLNITHTHLLVLGTIMFLIFMIIEFQLKLTANRQLFNYFFYIFHLGVLITVTMQFINGIAAMKDFNVSPAIAGIAGLGHIMITLAFILFFVLLNKRINAYTGKNV</sequence>
<dbReference type="Pfam" id="PF11070">
    <property type="entry name" value="DUF2871"/>
    <property type="match status" value="1"/>
</dbReference>
<dbReference type="AlphaFoldDB" id="A0A380HI64"/>
<proteinExistence type="predicted"/>
<reference evidence="2 3" key="1">
    <citation type="submission" date="2018-06" db="EMBL/GenBank/DDBJ databases">
        <authorList>
            <consortium name="Pathogen Informatics"/>
            <person name="Doyle S."/>
        </authorList>
    </citation>
    <scope>NUCLEOTIDE SEQUENCE [LARGE SCALE GENOMIC DNA]</scope>
    <source>
        <strain evidence="2 3">NCTC7688</strain>
    </source>
</reference>
<evidence type="ECO:0000313" key="2">
    <source>
        <dbReference type="EMBL" id="SUM81794.1"/>
    </source>
</evidence>
<dbReference type="EMBL" id="UHED01000001">
    <property type="protein sequence ID" value="SUM81794.1"/>
    <property type="molecule type" value="Genomic_DNA"/>
</dbReference>
<dbReference type="Proteomes" id="UP000254707">
    <property type="component" value="Unassembled WGS sequence"/>
</dbReference>
<keyword evidence="1" id="KW-0472">Membrane</keyword>
<gene>
    <name evidence="2" type="ORF">NCTC7688_00288</name>
</gene>
<protein>
    <submittedName>
        <fullName evidence="2">Membrane protein</fullName>
    </submittedName>
</protein>
<dbReference type="InterPro" id="IPR021299">
    <property type="entry name" value="DUF2871"/>
</dbReference>
<evidence type="ECO:0000256" key="1">
    <source>
        <dbReference type="SAM" id="Phobius"/>
    </source>
</evidence>